<dbReference type="PANTHER" id="PTHR37461:SF1">
    <property type="entry name" value="ANTI-SIGMA-K FACTOR RSKA"/>
    <property type="match status" value="1"/>
</dbReference>
<dbReference type="PANTHER" id="PTHR37461">
    <property type="entry name" value="ANTI-SIGMA-K FACTOR RSKA"/>
    <property type="match status" value="1"/>
</dbReference>
<dbReference type="GO" id="GO:0016989">
    <property type="term" value="F:sigma factor antagonist activity"/>
    <property type="evidence" value="ECO:0007669"/>
    <property type="project" value="TreeGrafter"/>
</dbReference>
<sequence>MSGKMTLAEDNGPERGGDDIVAAEYVLGVLPADERRQASVRIDGEPGFARLVDEWEVRFAPLGAAYPEVEAPASVKQAIDARLFSTTARSASGQPAGLWSSLAFWRGLATAAVAALAIYVAVPMLNPPVDVPQERMVASLAADGSDVKYMVMYDAATGEVGLSHVAGERGSGKDFELWMIEGSNPPVSMGVIPVGATMKMPVKEDMRDKLAAGAVLAVSLEPTGGSPTGQPTGPVVAAGDLREI</sequence>
<keyword evidence="4" id="KW-1185">Reference proteome</keyword>
<evidence type="ECO:0000313" key="4">
    <source>
        <dbReference type="Proteomes" id="UP000536262"/>
    </source>
</evidence>
<protein>
    <submittedName>
        <fullName evidence="3">Anti-sigma-K factor RskA</fullName>
    </submittedName>
</protein>
<proteinExistence type="predicted"/>
<dbReference type="Proteomes" id="UP000536262">
    <property type="component" value="Unassembled WGS sequence"/>
</dbReference>
<dbReference type="GO" id="GO:0005886">
    <property type="term" value="C:plasma membrane"/>
    <property type="evidence" value="ECO:0007669"/>
    <property type="project" value="InterPro"/>
</dbReference>
<dbReference type="GO" id="GO:0006417">
    <property type="term" value="P:regulation of translation"/>
    <property type="evidence" value="ECO:0007669"/>
    <property type="project" value="TreeGrafter"/>
</dbReference>
<evidence type="ECO:0000256" key="1">
    <source>
        <dbReference type="SAM" id="MobiDB-lite"/>
    </source>
</evidence>
<feature type="compositionally biased region" description="Low complexity" evidence="1">
    <location>
        <begin position="222"/>
        <end position="234"/>
    </location>
</feature>
<evidence type="ECO:0000313" key="3">
    <source>
        <dbReference type="EMBL" id="MBB6354201.1"/>
    </source>
</evidence>
<organism evidence="3 4">
    <name type="scientific">Aminobacter aganoensis</name>
    <dbReference type="NCBI Taxonomy" id="83264"/>
    <lineage>
        <taxon>Bacteria</taxon>
        <taxon>Pseudomonadati</taxon>
        <taxon>Pseudomonadota</taxon>
        <taxon>Alphaproteobacteria</taxon>
        <taxon>Hyphomicrobiales</taxon>
        <taxon>Phyllobacteriaceae</taxon>
        <taxon>Aminobacter</taxon>
    </lineage>
</organism>
<name>A0A7X0F6S3_9HYPH</name>
<dbReference type="AlphaFoldDB" id="A0A7X0F6S3"/>
<dbReference type="InterPro" id="IPR051474">
    <property type="entry name" value="Anti-sigma-K/W_factor"/>
</dbReference>
<evidence type="ECO:0000259" key="2">
    <source>
        <dbReference type="Pfam" id="PF10099"/>
    </source>
</evidence>
<reference evidence="3 4" key="1">
    <citation type="submission" date="2020-08" db="EMBL/GenBank/DDBJ databases">
        <title>Genomic Encyclopedia of Type Strains, Phase IV (KMG-IV): sequencing the most valuable type-strain genomes for metagenomic binning, comparative biology and taxonomic classification.</title>
        <authorList>
            <person name="Goeker M."/>
        </authorList>
    </citation>
    <scope>NUCLEOTIDE SEQUENCE [LARGE SCALE GENOMIC DNA]</scope>
    <source>
        <strain evidence="3 4">DSM 7051</strain>
    </source>
</reference>
<dbReference type="InterPro" id="IPR018764">
    <property type="entry name" value="RskA_C"/>
</dbReference>
<gene>
    <name evidence="3" type="ORF">GGR00_001975</name>
</gene>
<feature type="domain" description="Anti-sigma K factor RskA C-terminal" evidence="2">
    <location>
        <begin position="109"/>
        <end position="235"/>
    </location>
</feature>
<accession>A0A7X0F6S3</accession>
<comment type="caution">
    <text evidence="3">The sequence shown here is derived from an EMBL/GenBank/DDBJ whole genome shotgun (WGS) entry which is preliminary data.</text>
</comment>
<dbReference type="EMBL" id="JACHOU010000003">
    <property type="protein sequence ID" value="MBB6354201.1"/>
    <property type="molecule type" value="Genomic_DNA"/>
</dbReference>
<dbReference type="Pfam" id="PF10099">
    <property type="entry name" value="RskA_C"/>
    <property type="match status" value="1"/>
</dbReference>
<feature type="region of interest" description="Disordered" evidence="1">
    <location>
        <begin position="222"/>
        <end position="244"/>
    </location>
</feature>